<dbReference type="PANTHER" id="PTHR32089:SF112">
    <property type="entry name" value="LYSOZYME-LIKE PROTEIN-RELATED"/>
    <property type="match status" value="1"/>
</dbReference>
<organism evidence="7 8">
    <name type="scientific">Clostridium paraputrificum</name>
    <dbReference type="NCBI Taxonomy" id="29363"/>
    <lineage>
        <taxon>Bacteria</taxon>
        <taxon>Bacillati</taxon>
        <taxon>Bacillota</taxon>
        <taxon>Clostridia</taxon>
        <taxon>Eubacteriales</taxon>
        <taxon>Clostridiaceae</taxon>
        <taxon>Clostridium</taxon>
    </lineage>
</organism>
<evidence type="ECO:0000313" key="7">
    <source>
        <dbReference type="EMBL" id="OBY11312.1"/>
    </source>
</evidence>
<protein>
    <recommendedName>
        <fullName evidence="9">Methyl-accepting chemotaxis protein</fullName>
    </recommendedName>
</protein>
<dbReference type="PROSITE" id="PS50111">
    <property type="entry name" value="CHEMOTAXIS_TRANSDUC_2"/>
    <property type="match status" value="1"/>
</dbReference>
<gene>
    <name evidence="7" type="ORF">CP373A1_06215</name>
</gene>
<proteinExistence type="inferred from homology"/>
<evidence type="ECO:0000256" key="4">
    <source>
        <dbReference type="SAM" id="Phobius"/>
    </source>
</evidence>
<dbReference type="Pfam" id="PF00015">
    <property type="entry name" value="MCPsignal"/>
    <property type="match status" value="1"/>
</dbReference>
<keyword evidence="8" id="KW-1185">Reference proteome</keyword>
<accession>A0A1B8RR73</accession>
<evidence type="ECO:0000259" key="6">
    <source>
        <dbReference type="PROSITE" id="PS50885"/>
    </source>
</evidence>
<evidence type="ECO:0000256" key="1">
    <source>
        <dbReference type="ARBA" id="ARBA00023224"/>
    </source>
</evidence>
<dbReference type="InterPro" id="IPR024478">
    <property type="entry name" value="HlyB_4HB_MCP"/>
</dbReference>
<comment type="caution">
    <text evidence="7">The sequence shown here is derived from an EMBL/GenBank/DDBJ whole genome shotgun (WGS) entry which is preliminary data.</text>
</comment>
<dbReference type="InterPro" id="IPR004090">
    <property type="entry name" value="Chemotax_Me-accpt_rcpt"/>
</dbReference>
<dbReference type="GO" id="GO:0006935">
    <property type="term" value="P:chemotaxis"/>
    <property type="evidence" value="ECO:0007669"/>
    <property type="project" value="InterPro"/>
</dbReference>
<dbReference type="PANTHER" id="PTHR32089">
    <property type="entry name" value="METHYL-ACCEPTING CHEMOTAXIS PROTEIN MCPB"/>
    <property type="match status" value="1"/>
</dbReference>
<comment type="similarity">
    <text evidence="2">Belongs to the methyl-accepting chemotaxis (MCP) protein family.</text>
</comment>
<evidence type="ECO:0000256" key="3">
    <source>
        <dbReference type="PROSITE-ProRule" id="PRU00284"/>
    </source>
</evidence>
<dbReference type="InterPro" id="IPR004089">
    <property type="entry name" value="MCPsignal_dom"/>
</dbReference>
<dbReference type="InterPro" id="IPR003660">
    <property type="entry name" value="HAMP_dom"/>
</dbReference>
<dbReference type="Proteomes" id="UP000092714">
    <property type="component" value="Unassembled WGS sequence"/>
</dbReference>
<dbReference type="Pfam" id="PF12729">
    <property type="entry name" value="4HB_MCP_1"/>
    <property type="match status" value="1"/>
</dbReference>
<dbReference type="GO" id="GO:0016020">
    <property type="term" value="C:membrane"/>
    <property type="evidence" value="ECO:0007669"/>
    <property type="project" value="InterPro"/>
</dbReference>
<keyword evidence="4" id="KW-0812">Transmembrane</keyword>
<dbReference type="GO" id="GO:0007165">
    <property type="term" value="P:signal transduction"/>
    <property type="evidence" value="ECO:0007669"/>
    <property type="project" value="UniProtKB-KW"/>
</dbReference>
<dbReference type="Gene3D" id="1.10.287.950">
    <property type="entry name" value="Methyl-accepting chemotaxis protein"/>
    <property type="match status" value="1"/>
</dbReference>
<feature type="transmembrane region" description="Helical" evidence="4">
    <location>
        <begin position="157"/>
        <end position="178"/>
    </location>
</feature>
<dbReference type="PROSITE" id="PS50885">
    <property type="entry name" value="HAMP"/>
    <property type="match status" value="1"/>
</dbReference>
<evidence type="ECO:0000313" key="8">
    <source>
        <dbReference type="Proteomes" id="UP000092714"/>
    </source>
</evidence>
<dbReference type="SUPFAM" id="SSF58104">
    <property type="entry name" value="Methyl-accepting chemotaxis protein (MCP) signaling domain"/>
    <property type="match status" value="1"/>
</dbReference>
<feature type="domain" description="HAMP" evidence="6">
    <location>
        <begin position="179"/>
        <end position="231"/>
    </location>
</feature>
<sequence length="537" mass="59703">MKVSNDELIALYNEDTKGILYIGKVSEIALENDLLTNLLCTDESSGNKEKIINTIKENRVKCNDYIEKYKETIFGDEEDTLYTNIFLNSFSEYNKIVDEIIALTMKGDKEGAKALIPELDRQKEGYTWDLNNIVNMNESWAVQSVEESKARYKRSVFISNIYLILAIIFSVVCSFLIIKEIRGYLKKIGLLSNRISEYNLSEEINIEKNNEFGIIANSLNKAQDNIRELLKVLIESTEDMSAGSEELYATVEEMTSQLEEISASANNISSTVQETSATAEELYASISEVSSRTIVLEEKANEGRGNAEKISKKANDTKVSTKTLLDSNEKVFSSVKEEIIEAMNKAKVVDEIMIMADTINEIAEQTNLLALNAAIEAARAGEQGKGFAVVADEVRTLAEQSREAVKDVQATIKDVREAFNKIASSSNKLLAFINEDVSKEGYKLLELGKDYEEDGVFMNKMSSDIASMSTEINETTKDINSAVEEVAGMAQKSAENVSSIKDYILEATEAMEQVAVTAQTQAESAQKLTELVAKFNM</sequence>
<dbReference type="PRINTS" id="PR00260">
    <property type="entry name" value="CHEMTRNSDUCR"/>
</dbReference>
<evidence type="ECO:0008006" key="9">
    <source>
        <dbReference type="Google" id="ProtNLM"/>
    </source>
</evidence>
<dbReference type="SMART" id="SM00283">
    <property type="entry name" value="MA"/>
    <property type="match status" value="1"/>
</dbReference>
<keyword evidence="4" id="KW-1133">Transmembrane helix</keyword>
<dbReference type="AlphaFoldDB" id="A0A1B8RR73"/>
<evidence type="ECO:0000256" key="2">
    <source>
        <dbReference type="ARBA" id="ARBA00029447"/>
    </source>
</evidence>
<evidence type="ECO:0000259" key="5">
    <source>
        <dbReference type="PROSITE" id="PS50111"/>
    </source>
</evidence>
<dbReference type="GO" id="GO:0004888">
    <property type="term" value="F:transmembrane signaling receptor activity"/>
    <property type="evidence" value="ECO:0007669"/>
    <property type="project" value="InterPro"/>
</dbReference>
<dbReference type="EMBL" id="MAPZ01000016">
    <property type="protein sequence ID" value="OBY11312.1"/>
    <property type="molecule type" value="Genomic_DNA"/>
</dbReference>
<dbReference type="eggNOG" id="COG0840">
    <property type="taxonomic scope" value="Bacteria"/>
</dbReference>
<reference evidence="7 8" key="1">
    <citation type="submission" date="2016-06" db="EMBL/GenBank/DDBJ databases">
        <authorList>
            <person name="Kjaerup R.B."/>
            <person name="Dalgaard T.S."/>
            <person name="Juul-Madsen H.R."/>
        </authorList>
    </citation>
    <scope>NUCLEOTIDE SEQUENCE [LARGE SCALE GENOMIC DNA]</scope>
    <source>
        <strain evidence="7 8">373-A1</strain>
    </source>
</reference>
<keyword evidence="1 3" id="KW-0807">Transducer</keyword>
<feature type="domain" description="Methyl-accepting transducer" evidence="5">
    <location>
        <begin position="243"/>
        <end position="501"/>
    </location>
</feature>
<name>A0A1B8RR73_9CLOT</name>
<keyword evidence="4" id="KW-0472">Membrane</keyword>